<dbReference type="InterPro" id="IPR046965">
    <property type="entry name" value="Cyclin_A/B-like"/>
</dbReference>
<dbReference type="AlphaFoldDB" id="A0AAD5L8T5"/>
<protein>
    <submittedName>
        <fullName evidence="8">Cyclin A1-like protein</fullName>
    </submittedName>
</protein>
<dbReference type="PANTHER" id="PTHR10177">
    <property type="entry name" value="CYCLINS"/>
    <property type="match status" value="1"/>
</dbReference>
<dbReference type="PIRSF" id="PIRSF001771">
    <property type="entry name" value="Cyclin_A_B_D_E"/>
    <property type="match status" value="1"/>
</dbReference>
<evidence type="ECO:0000256" key="2">
    <source>
        <dbReference type="ARBA" id="ARBA00023127"/>
    </source>
</evidence>
<dbReference type="GO" id="GO:0044772">
    <property type="term" value="P:mitotic cell cycle phase transition"/>
    <property type="evidence" value="ECO:0007669"/>
    <property type="project" value="InterPro"/>
</dbReference>
<dbReference type="EMBL" id="WJBH02000005">
    <property type="protein sequence ID" value="KAI9558206.1"/>
    <property type="molecule type" value="Genomic_DNA"/>
</dbReference>
<dbReference type="InterPro" id="IPR048258">
    <property type="entry name" value="Cyclins_cyclin-box"/>
</dbReference>
<dbReference type="FunFam" id="1.10.472.10:FF:000001">
    <property type="entry name" value="G2/mitotic-specific cyclin"/>
    <property type="match status" value="1"/>
</dbReference>
<feature type="compositionally biased region" description="Polar residues" evidence="5">
    <location>
        <begin position="8"/>
        <end position="22"/>
    </location>
</feature>
<evidence type="ECO:0000259" key="6">
    <source>
        <dbReference type="SMART" id="SM00385"/>
    </source>
</evidence>
<feature type="region of interest" description="Disordered" evidence="5">
    <location>
        <begin position="1"/>
        <end position="33"/>
    </location>
</feature>
<dbReference type="CDD" id="cd20504">
    <property type="entry name" value="CYCLIN_CCNA_rpt1"/>
    <property type="match status" value="1"/>
</dbReference>
<dbReference type="CDD" id="cd20505">
    <property type="entry name" value="CYCLIN_CCNA_rpt2"/>
    <property type="match status" value="1"/>
</dbReference>
<dbReference type="InterPro" id="IPR036915">
    <property type="entry name" value="Cyclin-like_sf"/>
</dbReference>
<feature type="domain" description="Cyclin-like" evidence="6">
    <location>
        <begin position="329"/>
        <end position="411"/>
    </location>
</feature>
<accession>A0AAD5L8T5</accession>
<dbReference type="GO" id="GO:0051301">
    <property type="term" value="P:cell division"/>
    <property type="evidence" value="ECO:0007669"/>
    <property type="project" value="UniProtKB-KW"/>
</dbReference>
<dbReference type="Pfam" id="PF02984">
    <property type="entry name" value="Cyclin_C"/>
    <property type="match status" value="1"/>
</dbReference>
<keyword evidence="3" id="KW-0131">Cell cycle</keyword>
<dbReference type="SUPFAM" id="SSF47954">
    <property type="entry name" value="Cyclin-like"/>
    <property type="match status" value="2"/>
</dbReference>
<organism evidence="8 9">
    <name type="scientific">Daphnia sinensis</name>
    <dbReference type="NCBI Taxonomy" id="1820382"/>
    <lineage>
        <taxon>Eukaryota</taxon>
        <taxon>Metazoa</taxon>
        <taxon>Ecdysozoa</taxon>
        <taxon>Arthropoda</taxon>
        <taxon>Crustacea</taxon>
        <taxon>Branchiopoda</taxon>
        <taxon>Diplostraca</taxon>
        <taxon>Cladocera</taxon>
        <taxon>Anomopoda</taxon>
        <taxon>Daphniidae</taxon>
        <taxon>Daphnia</taxon>
        <taxon>Daphnia similis group</taxon>
    </lineage>
</organism>
<feature type="domain" description="Cyclin-like" evidence="6">
    <location>
        <begin position="232"/>
        <end position="316"/>
    </location>
</feature>
<dbReference type="SMART" id="SM01332">
    <property type="entry name" value="Cyclin_C"/>
    <property type="match status" value="1"/>
</dbReference>
<gene>
    <name evidence="8" type="ORF">GHT06_014959</name>
</gene>
<keyword evidence="1" id="KW-0132">Cell division</keyword>
<keyword evidence="2 4" id="KW-0195">Cyclin</keyword>
<dbReference type="GO" id="GO:0016538">
    <property type="term" value="F:cyclin-dependent protein serine/threonine kinase regulator activity"/>
    <property type="evidence" value="ECO:0007669"/>
    <property type="project" value="InterPro"/>
</dbReference>
<dbReference type="InterPro" id="IPR004367">
    <property type="entry name" value="Cyclin_C-dom"/>
</dbReference>
<comment type="similarity">
    <text evidence="4">Belongs to the cyclin family.</text>
</comment>
<dbReference type="InterPro" id="IPR013763">
    <property type="entry name" value="Cyclin-like_dom"/>
</dbReference>
<name>A0AAD5L8T5_9CRUS</name>
<evidence type="ECO:0000313" key="8">
    <source>
        <dbReference type="EMBL" id="KAI9558206.1"/>
    </source>
</evidence>
<dbReference type="SMART" id="SM00385">
    <property type="entry name" value="CYCLIN"/>
    <property type="match status" value="2"/>
</dbReference>
<keyword evidence="9" id="KW-1185">Reference proteome</keyword>
<dbReference type="Pfam" id="PF00134">
    <property type="entry name" value="Cyclin_N"/>
    <property type="match status" value="1"/>
</dbReference>
<evidence type="ECO:0000256" key="4">
    <source>
        <dbReference type="RuleBase" id="RU000383"/>
    </source>
</evidence>
<evidence type="ECO:0000259" key="7">
    <source>
        <dbReference type="SMART" id="SM01332"/>
    </source>
</evidence>
<comment type="caution">
    <text evidence="8">The sequence shown here is derived from an EMBL/GenBank/DDBJ whole genome shotgun (WGS) entry which is preliminary data.</text>
</comment>
<dbReference type="Proteomes" id="UP000820818">
    <property type="component" value="Linkage Group LG5"/>
</dbReference>
<evidence type="ECO:0000256" key="1">
    <source>
        <dbReference type="ARBA" id="ARBA00022618"/>
    </source>
</evidence>
<dbReference type="InterPro" id="IPR039361">
    <property type="entry name" value="Cyclin"/>
</dbReference>
<evidence type="ECO:0000256" key="5">
    <source>
        <dbReference type="SAM" id="MobiDB-lite"/>
    </source>
</evidence>
<sequence length="452" mass="51117">MASHFDQENQLPPTQAAASTRFGSRKDGQPKLGLSIVNSNAANTKKASQLQGKKAPAFTVFDENATDHTDKANKGQNCWNPIPSINVKQQPFAETKQGFSVYCDGESSKPTRHALAPISQSLEDSACSFMSMNTSLHQLDYVLQHKEESSKEAFKIQDHLSPMVIDELAVEDNKPCATFTELNRHLESALPEVYLKDIYTYLRNCEERHRPKPHYMRKQSDITPGMRAILIDWLVEVAEEYKIHNETLFLAVSFIDRFLSHMSVLRGKLQLVGTAAMFIASKYEEIYPPEVGEFVYITDDTYTKKQVLRMEHLILKVLAFELAVPTSNYFLQRYIQLSRSSETCLHLASYLCELTLMETEPYLHHLPSVVAASCVALARLACGNEIWPSHMHTSTGYSLEHLIPCIKDLHTSWSQAPTNPQQAIREKYKAEKRHAVSLTTPPPISTLELAQF</sequence>
<proteinExistence type="inferred from homology"/>
<evidence type="ECO:0000313" key="9">
    <source>
        <dbReference type="Proteomes" id="UP000820818"/>
    </source>
</evidence>
<dbReference type="PROSITE" id="PS00292">
    <property type="entry name" value="CYCLINS"/>
    <property type="match status" value="1"/>
</dbReference>
<feature type="domain" description="Cyclin C-terminal" evidence="7">
    <location>
        <begin position="325"/>
        <end position="442"/>
    </location>
</feature>
<evidence type="ECO:0000256" key="3">
    <source>
        <dbReference type="ARBA" id="ARBA00023306"/>
    </source>
</evidence>
<reference evidence="8 9" key="1">
    <citation type="submission" date="2022-05" db="EMBL/GenBank/DDBJ databases">
        <title>A multi-omics perspective on studying reproductive biology in Daphnia sinensis.</title>
        <authorList>
            <person name="Jia J."/>
        </authorList>
    </citation>
    <scope>NUCLEOTIDE SEQUENCE [LARGE SCALE GENOMIC DNA]</scope>
    <source>
        <strain evidence="8 9">WSL</strain>
    </source>
</reference>
<dbReference type="InterPro" id="IPR006671">
    <property type="entry name" value="Cyclin_N"/>
</dbReference>
<dbReference type="Gene3D" id="1.10.472.10">
    <property type="entry name" value="Cyclin-like"/>
    <property type="match status" value="2"/>
</dbReference>